<dbReference type="EMBL" id="JARJLO010000125">
    <property type="protein sequence ID" value="MDF3870591.1"/>
    <property type="molecule type" value="Genomic_DNA"/>
</dbReference>
<accession>A0AAW6PKP1</accession>
<reference evidence="1" key="1">
    <citation type="submission" date="2023-03" db="EMBL/GenBank/DDBJ databases">
        <title>Draft assemblies of triclosan tolerant bacteria isolated from returned activated sludge.</title>
        <authorList>
            <person name="Van Hamelsveld S."/>
        </authorList>
    </citation>
    <scope>NUCLEOTIDE SEQUENCE</scope>
    <source>
        <strain evidence="1">GW210012_S60</strain>
    </source>
</reference>
<proteinExistence type="predicted"/>
<organism evidence="1 2">
    <name type="scientific">Pseudomonas putida</name>
    <name type="common">Arthrobacter siderocapsulatus</name>
    <dbReference type="NCBI Taxonomy" id="303"/>
    <lineage>
        <taxon>Bacteria</taxon>
        <taxon>Pseudomonadati</taxon>
        <taxon>Pseudomonadota</taxon>
        <taxon>Gammaproteobacteria</taxon>
        <taxon>Pseudomonadales</taxon>
        <taxon>Pseudomonadaceae</taxon>
        <taxon>Pseudomonas</taxon>
    </lineage>
</organism>
<dbReference type="Proteomes" id="UP001217741">
    <property type="component" value="Unassembled WGS sequence"/>
</dbReference>
<protein>
    <submittedName>
        <fullName evidence="1">SDR family oxidoreductase</fullName>
    </submittedName>
</protein>
<evidence type="ECO:0000313" key="1">
    <source>
        <dbReference type="EMBL" id="MDF3870591.1"/>
    </source>
</evidence>
<evidence type="ECO:0000313" key="2">
    <source>
        <dbReference type="Proteomes" id="UP001217741"/>
    </source>
</evidence>
<dbReference type="InterPro" id="IPR036291">
    <property type="entry name" value="NAD(P)-bd_dom_sf"/>
</dbReference>
<dbReference type="InterPro" id="IPR002347">
    <property type="entry name" value="SDR_fam"/>
</dbReference>
<dbReference type="Pfam" id="PF13561">
    <property type="entry name" value="adh_short_C2"/>
    <property type="match status" value="1"/>
</dbReference>
<dbReference type="AlphaFoldDB" id="A0AAW6PKP1"/>
<name>A0AAW6PKP1_PSEPU</name>
<dbReference type="SUPFAM" id="SSF51735">
    <property type="entry name" value="NAD(P)-binding Rossmann-fold domains"/>
    <property type="match status" value="1"/>
</dbReference>
<comment type="caution">
    <text evidence="1">The sequence shown here is derived from an EMBL/GenBank/DDBJ whole genome shotgun (WGS) entry which is preliminary data.</text>
</comment>
<gene>
    <name evidence="1" type="ORF">P3W50_08910</name>
</gene>
<dbReference type="Gene3D" id="3.40.50.720">
    <property type="entry name" value="NAD(P)-binding Rossmann-like Domain"/>
    <property type="match status" value="1"/>
</dbReference>
<sequence length="81" mass="8397">MGSRKAAHTGTGVFSFFPCSSGNAEFLAVFDQASQPYDEQRTLGRIGQADEIGAAVLFLVSDASSYVNGAELFADGGASQT</sequence>